<dbReference type="AlphaFoldDB" id="A0A4U7B267"/>
<protein>
    <submittedName>
        <fullName evidence="1">Uncharacterized protein</fullName>
    </submittedName>
</protein>
<dbReference type="Proteomes" id="UP000308133">
    <property type="component" value="Unassembled WGS sequence"/>
</dbReference>
<accession>A0A4U7B267</accession>
<sequence length="68" mass="7219">METSAKDSGSFYLIQATDGVSQDTALKFARKSDPLAATPYSDCCLANDRVDLSDHDGEALDTDSTQSA</sequence>
<dbReference type="EMBL" id="PTQR01000030">
    <property type="protein sequence ID" value="TKX25283.1"/>
    <property type="molecule type" value="Genomic_DNA"/>
</dbReference>
<evidence type="ECO:0000313" key="2">
    <source>
        <dbReference type="Proteomes" id="UP000308133"/>
    </source>
</evidence>
<proteinExistence type="predicted"/>
<comment type="caution">
    <text evidence="1">The sequence shown here is derived from an EMBL/GenBank/DDBJ whole genome shotgun (WGS) entry which is preliminary data.</text>
</comment>
<evidence type="ECO:0000313" key="1">
    <source>
        <dbReference type="EMBL" id="TKX25283.1"/>
    </source>
</evidence>
<reference evidence="1 2" key="1">
    <citation type="submission" date="2018-02" db="EMBL/GenBank/DDBJ databases">
        <title>Draft genome sequences of Elsinoe sp., causing black scab on jojoba.</title>
        <authorList>
            <person name="Stodart B."/>
            <person name="Jeffress S."/>
            <person name="Ash G."/>
            <person name="Arun Chinnappa K."/>
        </authorList>
    </citation>
    <scope>NUCLEOTIDE SEQUENCE [LARGE SCALE GENOMIC DNA]</scope>
    <source>
        <strain evidence="1 2">Hillstone_2</strain>
    </source>
</reference>
<organism evidence="1 2">
    <name type="scientific">Elsinoe australis</name>
    <dbReference type="NCBI Taxonomy" id="40998"/>
    <lineage>
        <taxon>Eukaryota</taxon>
        <taxon>Fungi</taxon>
        <taxon>Dikarya</taxon>
        <taxon>Ascomycota</taxon>
        <taxon>Pezizomycotina</taxon>
        <taxon>Dothideomycetes</taxon>
        <taxon>Dothideomycetidae</taxon>
        <taxon>Myriangiales</taxon>
        <taxon>Elsinoaceae</taxon>
        <taxon>Elsinoe</taxon>
    </lineage>
</organism>
<gene>
    <name evidence="1" type="ORF">C1H76_2516</name>
</gene>
<name>A0A4U7B267_9PEZI</name>